<evidence type="ECO:0000313" key="3">
    <source>
        <dbReference type="Proteomes" id="UP001165121"/>
    </source>
</evidence>
<keyword evidence="3" id="KW-1185">Reference proteome</keyword>
<dbReference type="Gene3D" id="3.30.70.270">
    <property type="match status" value="1"/>
</dbReference>
<comment type="caution">
    <text evidence="2">The sequence shown here is derived from an EMBL/GenBank/DDBJ whole genome shotgun (WGS) entry which is preliminary data.</text>
</comment>
<name>A0A9W6X4Z5_9STRA</name>
<dbReference type="PANTHER" id="PTHR37984:SF5">
    <property type="entry name" value="PROTEIN NYNRIN-LIKE"/>
    <property type="match status" value="1"/>
</dbReference>
<dbReference type="InterPro" id="IPR002156">
    <property type="entry name" value="RNaseH_domain"/>
</dbReference>
<dbReference type="Proteomes" id="UP001165121">
    <property type="component" value="Unassembled WGS sequence"/>
</dbReference>
<dbReference type="GO" id="GO:0004523">
    <property type="term" value="F:RNA-DNA hybrid ribonuclease activity"/>
    <property type="evidence" value="ECO:0007669"/>
    <property type="project" value="InterPro"/>
</dbReference>
<dbReference type="InterPro" id="IPR050951">
    <property type="entry name" value="Retrovirus_Pol_polyprotein"/>
</dbReference>
<dbReference type="InterPro" id="IPR012337">
    <property type="entry name" value="RNaseH-like_sf"/>
</dbReference>
<dbReference type="InterPro" id="IPR043128">
    <property type="entry name" value="Rev_trsase/Diguanyl_cyclase"/>
</dbReference>
<reference evidence="2" key="1">
    <citation type="submission" date="2023-04" db="EMBL/GenBank/DDBJ databases">
        <title>Phytophthora fragariaefolia NBRC 109709.</title>
        <authorList>
            <person name="Ichikawa N."/>
            <person name="Sato H."/>
            <person name="Tonouchi N."/>
        </authorList>
    </citation>
    <scope>NUCLEOTIDE SEQUENCE</scope>
    <source>
        <strain evidence="2">NBRC 109709</strain>
    </source>
</reference>
<gene>
    <name evidence="2" type="ORF">Pfra01_000696900</name>
</gene>
<organism evidence="2 3">
    <name type="scientific">Phytophthora fragariaefolia</name>
    <dbReference type="NCBI Taxonomy" id="1490495"/>
    <lineage>
        <taxon>Eukaryota</taxon>
        <taxon>Sar</taxon>
        <taxon>Stramenopiles</taxon>
        <taxon>Oomycota</taxon>
        <taxon>Peronosporomycetes</taxon>
        <taxon>Peronosporales</taxon>
        <taxon>Peronosporaceae</taxon>
        <taxon>Phytophthora</taxon>
    </lineage>
</organism>
<dbReference type="Pfam" id="PF00078">
    <property type="entry name" value="RVT_1"/>
    <property type="match status" value="1"/>
</dbReference>
<dbReference type="GO" id="GO:0015074">
    <property type="term" value="P:DNA integration"/>
    <property type="evidence" value="ECO:0007669"/>
    <property type="project" value="InterPro"/>
</dbReference>
<dbReference type="Gene3D" id="3.30.420.10">
    <property type="entry name" value="Ribonuclease H-like superfamily/Ribonuclease H"/>
    <property type="match status" value="2"/>
</dbReference>
<evidence type="ECO:0000259" key="1">
    <source>
        <dbReference type="PROSITE" id="PS50994"/>
    </source>
</evidence>
<dbReference type="SUPFAM" id="SSF53098">
    <property type="entry name" value="Ribonuclease H-like"/>
    <property type="match status" value="2"/>
</dbReference>
<dbReference type="AlphaFoldDB" id="A0A9W6X4Z5"/>
<dbReference type="SUPFAM" id="SSF56672">
    <property type="entry name" value="DNA/RNA polymerases"/>
    <property type="match status" value="1"/>
</dbReference>
<protein>
    <submittedName>
        <fullName evidence="2">Unnamed protein product</fullName>
    </submittedName>
</protein>
<dbReference type="CDD" id="cd01647">
    <property type="entry name" value="RT_LTR"/>
    <property type="match status" value="1"/>
</dbReference>
<dbReference type="PANTHER" id="PTHR37984">
    <property type="entry name" value="PROTEIN CBG26694"/>
    <property type="match status" value="1"/>
</dbReference>
<dbReference type="EMBL" id="BSXT01000608">
    <property type="protein sequence ID" value="GMF30948.1"/>
    <property type="molecule type" value="Genomic_DNA"/>
</dbReference>
<dbReference type="PROSITE" id="PS50994">
    <property type="entry name" value="INTEGRASE"/>
    <property type="match status" value="1"/>
</dbReference>
<proteinExistence type="predicted"/>
<dbReference type="InterPro" id="IPR036397">
    <property type="entry name" value="RNaseH_sf"/>
</dbReference>
<dbReference type="OrthoDB" id="101273at2759"/>
<dbReference type="GO" id="GO:0003676">
    <property type="term" value="F:nucleic acid binding"/>
    <property type="evidence" value="ECO:0007669"/>
    <property type="project" value="InterPro"/>
</dbReference>
<evidence type="ECO:0000313" key="2">
    <source>
        <dbReference type="EMBL" id="GMF30948.1"/>
    </source>
</evidence>
<sequence length="820" mass="92124">MKPAAHSDRMSEGSEVAQLKLEGAYLAVATVSEDWGDRDAPNAAEHPSNAIEFEDYARELAFLPDLTQAASTTLDYTGPHVRHPSLSVERQDRMVKGLLKAGLIAFSDSAWASPIVNILKKNGVDIRLCINYKMVNSVTAILEYSMPLVDDLLTDMEKYLWYCSLDAASGFWAVMMTQRARKISAFVRALGHFEWLRMPFRLKNAPMIYQRMIDNALWGFVQPREGWAAFAERVRIAEAAGAAASGSPTDTAIHSRTRFEADRESSDSPDSLSAVVNDPRDDMFVSGEADQSSLVLVFGRLSFVDDIFFGVQDFAVYGAALYQVREEDFGPGGDLSTAQRSFKALQTKVADAPILKHFDGAKEVHVMLFAYDWALSTTLMQEHDGVISRSCCLRGTWWSTESPRVTVHSPNCSTPRSQFRGLDKALQRVAPPSKRTPMVRMEPELLYARLQNDHRGFVLSFDGSAKTPKHGGYGSCAWILWRLPDWKIEIAASAYLESTTVNQAEYMGMNEGLRAAQAYDATDLVVVGDSRLAIQQSLGVIACLKESLLTQLNIHRELVARFQSVRYLHVTREYNASADSLAGETLVAKEAKTTLTEESKSKLEQLNRIHKVIYERPNREGTQVSTLRTLSEDMVTQRGNFFGFALKPTFQTYWIGQYADVERHVRSCPDCSSSKSRPQLRGYSPGNILCAFTGFVMAKAMSDTSALCVAQAFEECVYRRFGAPSLVRHDRDPLFMSEVFQAFAEMMQYRSRATLSYRPHANVQQERSVKTVMQSVRLYAEDPLQQDWDDIVERLVFAINNSQDTTRKETPFYLVHDWDA</sequence>
<dbReference type="InterPro" id="IPR043502">
    <property type="entry name" value="DNA/RNA_pol_sf"/>
</dbReference>
<dbReference type="Pfam" id="PF13456">
    <property type="entry name" value="RVT_3"/>
    <property type="match status" value="1"/>
</dbReference>
<dbReference type="InterPro" id="IPR000477">
    <property type="entry name" value="RT_dom"/>
</dbReference>
<dbReference type="Gene3D" id="3.10.10.10">
    <property type="entry name" value="HIV Type 1 Reverse Transcriptase, subunit A, domain 1"/>
    <property type="match status" value="1"/>
</dbReference>
<dbReference type="InterPro" id="IPR001584">
    <property type="entry name" value="Integrase_cat-core"/>
</dbReference>
<accession>A0A9W6X4Z5</accession>
<feature type="domain" description="Integrase catalytic" evidence="1">
    <location>
        <begin position="644"/>
        <end position="819"/>
    </location>
</feature>